<evidence type="ECO:0000256" key="1">
    <source>
        <dbReference type="SAM" id="MobiDB-lite"/>
    </source>
</evidence>
<evidence type="ECO:0000313" key="3">
    <source>
        <dbReference type="EMBL" id="RDV01701.1"/>
    </source>
</evidence>
<gene>
    <name evidence="3" type="ORF">DXH95_15595</name>
</gene>
<proteinExistence type="predicted"/>
<keyword evidence="2" id="KW-0472">Membrane</keyword>
<comment type="caution">
    <text evidence="3">The sequence shown here is derived from an EMBL/GenBank/DDBJ whole genome shotgun (WGS) entry which is preliminary data.</text>
</comment>
<protein>
    <submittedName>
        <fullName evidence="3">Uncharacterized protein</fullName>
    </submittedName>
</protein>
<keyword evidence="2" id="KW-1133">Transmembrane helix</keyword>
<evidence type="ECO:0000313" key="4">
    <source>
        <dbReference type="Proteomes" id="UP000263833"/>
    </source>
</evidence>
<organism evidence="3 4">
    <name type="scientific">Sphingorhabdus pulchriflava</name>
    <dbReference type="NCBI Taxonomy" id="2292257"/>
    <lineage>
        <taxon>Bacteria</taxon>
        <taxon>Pseudomonadati</taxon>
        <taxon>Pseudomonadota</taxon>
        <taxon>Alphaproteobacteria</taxon>
        <taxon>Sphingomonadales</taxon>
        <taxon>Sphingomonadaceae</taxon>
        <taxon>Sphingorhabdus</taxon>
    </lineage>
</organism>
<dbReference type="OrthoDB" id="7391871at2"/>
<dbReference type="AlphaFoldDB" id="A0A371B2L4"/>
<reference evidence="4" key="1">
    <citation type="submission" date="2018-08" db="EMBL/GenBank/DDBJ databases">
        <authorList>
            <person name="Kim S.-J."/>
            <person name="Jung G.-Y."/>
        </authorList>
    </citation>
    <scope>NUCLEOTIDE SEQUENCE [LARGE SCALE GENOMIC DNA]</scope>
    <source>
        <strain evidence="4">GY_G</strain>
    </source>
</reference>
<sequence>MSFFQDASVKGGIADLFGYMREQRGGRLLILLLACVPTATIITMFYFDAKDKATPPPPTVTYFESWPADRSVEESLAAIREYQKKKDAMRAREREAYKALGSAVGMDVEKLDAEAQKDDAERRAKSEAEIAARVGASK</sequence>
<dbReference type="EMBL" id="QRGP01000003">
    <property type="protein sequence ID" value="RDV01701.1"/>
    <property type="molecule type" value="Genomic_DNA"/>
</dbReference>
<name>A0A371B2L4_9SPHN</name>
<keyword evidence="4" id="KW-1185">Reference proteome</keyword>
<dbReference type="RefSeq" id="WP_115550479.1">
    <property type="nucleotide sequence ID" value="NZ_QRGP01000003.1"/>
</dbReference>
<feature type="region of interest" description="Disordered" evidence="1">
    <location>
        <begin position="114"/>
        <end position="138"/>
    </location>
</feature>
<feature type="compositionally biased region" description="Basic and acidic residues" evidence="1">
    <location>
        <begin position="114"/>
        <end position="130"/>
    </location>
</feature>
<keyword evidence="2" id="KW-0812">Transmembrane</keyword>
<accession>A0A371B2L4</accession>
<evidence type="ECO:0000256" key="2">
    <source>
        <dbReference type="SAM" id="Phobius"/>
    </source>
</evidence>
<feature type="transmembrane region" description="Helical" evidence="2">
    <location>
        <begin position="28"/>
        <end position="47"/>
    </location>
</feature>
<dbReference type="Proteomes" id="UP000263833">
    <property type="component" value="Unassembled WGS sequence"/>
</dbReference>